<dbReference type="PROSITE" id="PS50181">
    <property type="entry name" value="FBOX"/>
    <property type="match status" value="1"/>
</dbReference>
<dbReference type="InterPro" id="IPR025886">
    <property type="entry name" value="PP2-like"/>
</dbReference>
<dbReference type="CDD" id="cd22162">
    <property type="entry name" value="F-box_AtSKIP3-like"/>
    <property type="match status" value="1"/>
</dbReference>
<dbReference type="AlphaFoldDB" id="A0A9P0YYN5"/>
<name>A0A9P0YYN5_CUSEU</name>
<keyword evidence="3" id="KW-1185">Reference proteome</keyword>
<gene>
    <name evidence="2" type="ORF">CEURO_LOCUS7364</name>
</gene>
<protein>
    <recommendedName>
        <fullName evidence="1">F-box domain-containing protein</fullName>
    </recommendedName>
</protein>
<proteinExistence type="predicted"/>
<feature type="domain" description="F-box" evidence="1">
    <location>
        <begin position="1"/>
        <end position="47"/>
    </location>
</feature>
<dbReference type="OrthoDB" id="1918565at2759"/>
<dbReference type="Pfam" id="PF14299">
    <property type="entry name" value="PP2"/>
    <property type="match status" value="1"/>
</dbReference>
<dbReference type="SUPFAM" id="SSF81383">
    <property type="entry name" value="F-box domain"/>
    <property type="match status" value="1"/>
</dbReference>
<accession>A0A9P0YYN5</accession>
<sequence length="300" mass="33977">MDNFSKLPEECISEILSLTSPADVSAFSIISKRFKSASDSDTAWSKFVPSDIDEINSKSSTPLPFQLPPPSKKHLFLSLSDNPIVLDAGKKKFYLDKCSGQKCVMIGPAELSFFGTNVQAEYPKSRPDPNARFNEVVELAFNAGVFDICFNLPNKMFLSKEIHYSCYLMYKEIDAYEAEDYEYSDSVIEALKNVPIIGDKKRVAKDGCEEIEIKSFFNNGANDDDEDLRVSVGVDWSYQRIFVQGIEFRPRDIVRKDYRSCYPDVLSSLLGKFTADMFPPWMMDSMEELFNGCCPEANND</sequence>
<reference evidence="2" key="1">
    <citation type="submission" date="2022-07" db="EMBL/GenBank/DDBJ databases">
        <authorList>
            <person name="Macas J."/>
            <person name="Novak P."/>
            <person name="Neumann P."/>
        </authorList>
    </citation>
    <scope>NUCLEOTIDE SEQUENCE</scope>
</reference>
<evidence type="ECO:0000259" key="1">
    <source>
        <dbReference type="PROSITE" id="PS50181"/>
    </source>
</evidence>
<dbReference type="Proteomes" id="UP001152484">
    <property type="component" value="Unassembled WGS sequence"/>
</dbReference>
<organism evidence="2 3">
    <name type="scientific">Cuscuta europaea</name>
    <name type="common">European dodder</name>
    <dbReference type="NCBI Taxonomy" id="41803"/>
    <lineage>
        <taxon>Eukaryota</taxon>
        <taxon>Viridiplantae</taxon>
        <taxon>Streptophyta</taxon>
        <taxon>Embryophyta</taxon>
        <taxon>Tracheophyta</taxon>
        <taxon>Spermatophyta</taxon>
        <taxon>Magnoliopsida</taxon>
        <taxon>eudicotyledons</taxon>
        <taxon>Gunneridae</taxon>
        <taxon>Pentapetalae</taxon>
        <taxon>asterids</taxon>
        <taxon>lamiids</taxon>
        <taxon>Solanales</taxon>
        <taxon>Convolvulaceae</taxon>
        <taxon>Cuscuteae</taxon>
        <taxon>Cuscuta</taxon>
        <taxon>Cuscuta subgen. Cuscuta</taxon>
    </lineage>
</organism>
<dbReference type="PANTHER" id="PTHR32278">
    <property type="entry name" value="F-BOX DOMAIN-CONTAINING PROTEIN"/>
    <property type="match status" value="1"/>
</dbReference>
<evidence type="ECO:0000313" key="3">
    <source>
        <dbReference type="Proteomes" id="UP001152484"/>
    </source>
</evidence>
<comment type="caution">
    <text evidence="2">The sequence shown here is derived from an EMBL/GenBank/DDBJ whole genome shotgun (WGS) entry which is preliminary data.</text>
</comment>
<dbReference type="EMBL" id="CAMAPE010000013">
    <property type="protein sequence ID" value="CAH9080212.1"/>
    <property type="molecule type" value="Genomic_DNA"/>
</dbReference>
<dbReference type="Pfam" id="PF00646">
    <property type="entry name" value="F-box"/>
    <property type="match status" value="1"/>
</dbReference>
<dbReference type="Gene3D" id="1.20.1280.50">
    <property type="match status" value="1"/>
</dbReference>
<evidence type="ECO:0000313" key="2">
    <source>
        <dbReference type="EMBL" id="CAH9080212.1"/>
    </source>
</evidence>
<dbReference type="InterPro" id="IPR036047">
    <property type="entry name" value="F-box-like_dom_sf"/>
</dbReference>
<dbReference type="PANTHER" id="PTHR32278:SF111">
    <property type="entry name" value="F-BOX PROTEIN PP2-B12-RELATED"/>
    <property type="match status" value="1"/>
</dbReference>
<dbReference type="SMART" id="SM00256">
    <property type="entry name" value="FBOX"/>
    <property type="match status" value="1"/>
</dbReference>
<dbReference type="InterPro" id="IPR001810">
    <property type="entry name" value="F-box_dom"/>
</dbReference>